<comment type="caution">
    <text evidence="1">The sequence shown here is derived from an EMBL/GenBank/DDBJ whole genome shotgun (WGS) entry which is preliminary data.</text>
</comment>
<dbReference type="Proteomes" id="UP000277671">
    <property type="component" value="Unassembled WGS sequence"/>
</dbReference>
<evidence type="ECO:0000313" key="1">
    <source>
        <dbReference type="EMBL" id="RKR91454.1"/>
    </source>
</evidence>
<dbReference type="EMBL" id="RBKT01000001">
    <property type="protein sequence ID" value="RKR91454.1"/>
    <property type="molecule type" value="Genomic_DNA"/>
</dbReference>
<keyword evidence="2" id="KW-1185">Reference proteome</keyword>
<proteinExistence type="predicted"/>
<organism evidence="1 2">
    <name type="scientific">Micromonospora pisi</name>
    <dbReference type="NCBI Taxonomy" id="589240"/>
    <lineage>
        <taxon>Bacteria</taxon>
        <taxon>Bacillati</taxon>
        <taxon>Actinomycetota</taxon>
        <taxon>Actinomycetes</taxon>
        <taxon>Micromonosporales</taxon>
        <taxon>Micromonosporaceae</taxon>
        <taxon>Micromonospora</taxon>
    </lineage>
</organism>
<dbReference type="AlphaFoldDB" id="A0A495JSX7"/>
<gene>
    <name evidence="1" type="ORF">BDK92_5850</name>
</gene>
<reference evidence="1 2" key="1">
    <citation type="submission" date="2018-10" db="EMBL/GenBank/DDBJ databases">
        <title>Sequencing the genomes of 1000 actinobacteria strains.</title>
        <authorList>
            <person name="Klenk H.-P."/>
        </authorList>
    </citation>
    <scope>NUCLEOTIDE SEQUENCE [LARGE SCALE GENOMIC DNA]</scope>
    <source>
        <strain evidence="1 2">DSM 45175</strain>
    </source>
</reference>
<name>A0A495JSX7_9ACTN</name>
<accession>A0A495JSX7</accession>
<evidence type="ECO:0000313" key="2">
    <source>
        <dbReference type="Proteomes" id="UP000277671"/>
    </source>
</evidence>
<sequence length="98" mass="10822">MAVVLRGVELRGLVVELEPGEWYYATDGPDTDPAATARTIVLGDVDRIQLRLRGDHQEMWVGAHKPTCGQRPDHRACIAEYIALTAVERAVAKRDGAR</sequence>
<dbReference type="RefSeq" id="WP_121159547.1">
    <property type="nucleotide sequence ID" value="NZ_RBKT01000001.1"/>
</dbReference>
<protein>
    <submittedName>
        <fullName evidence="1">Uncharacterized protein</fullName>
    </submittedName>
</protein>